<feature type="chain" id="PRO_5028937843" evidence="1">
    <location>
        <begin position="22"/>
        <end position="148"/>
    </location>
</feature>
<evidence type="ECO:0000256" key="1">
    <source>
        <dbReference type="SAM" id="SignalP"/>
    </source>
</evidence>
<evidence type="ECO:0000313" key="4">
    <source>
        <dbReference type="Proteomes" id="UP000509302"/>
    </source>
</evidence>
<dbReference type="InterPro" id="IPR032710">
    <property type="entry name" value="NTF2-like_dom_sf"/>
</dbReference>
<reference evidence="3 4" key="1">
    <citation type="journal article" date="2006" name="Int. J. Syst. Evol. Microbiol.">
        <title>Costertonia aggregata gen. nov., sp. nov., a mesophilic marine bacterium of the family Flavobacteriaceae, isolated from a mature biofilm.</title>
        <authorList>
            <person name="Kwon K.K."/>
            <person name="Lee Y.K."/>
            <person name="Lee H.K."/>
        </authorList>
    </citation>
    <scope>NUCLEOTIDE SEQUENCE [LARGE SCALE GENOMIC DNA]</scope>
    <source>
        <strain evidence="3 4">KCCM 42265</strain>
    </source>
</reference>
<protein>
    <submittedName>
        <fullName evidence="3">Nuclear transport factor 2 family protein</fullName>
    </submittedName>
</protein>
<keyword evidence="1" id="KW-0732">Signal</keyword>
<dbReference type="SUPFAM" id="SSF54427">
    <property type="entry name" value="NTF2-like"/>
    <property type="match status" value="1"/>
</dbReference>
<dbReference type="EMBL" id="CP058595">
    <property type="protein sequence ID" value="QLG43990.1"/>
    <property type="molecule type" value="Genomic_DNA"/>
</dbReference>
<feature type="signal peptide" evidence="1">
    <location>
        <begin position="1"/>
        <end position="21"/>
    </location>
</feature>
<keyword evidence="4" id="KW-1185">Reference proteome</keyword>
<sequence length="148" mass="17335">MKRIHFFVLVITMLLPILSNAQERSKQDRARSIVSAVNRKDAKMYVDNFSENVKVYMYGEDGSFVLKVDGIEALYNNRAEHLKNHPEVRNEIQHLAEIDNRLIMHDKVWLTPDRKEGSSVVEIFTFDEEGKIERVDVIQQKNLFSQEK</sequence>
<accession>A0A7H9AKL4</accession>
<dbReference type="InterPro" id="IPR037401">
    <property type="entry name" value="SnoaL-like"/>
</dbReference>
<feature type="domain" description="SnoaL-like" evidence="2">
    <location>
        <begin position="31"/>
        <end position="134"/>
    </location>
</feature>
<dbReference type="RefSeq" id="WP_179240326.1">
    <property type="nucleotide sequence ID" value="NZ_CP058595.1"/>
</dbReference>
<dbReference type="Pfam" id="PF12680">
    <property type="entry name" value="SnoaL_2"/>
    <property type="match status" value="1"/>
</dbReference>
<dbReference type="AlphaFoldDB" id="A0A7H9AKL4"/>
<evidence type="ECO:0000259" key="2">
    <source>
        <dbReference type="Pfam" id="PF12680"/>
    </source>
</evidence>
<proteinExistence type="predicted"/>
<dbReference type="KEGG" id="cagg:HYG79_01030"/>
<dbReference type="Proteomes" id="UP000509302">
    <property type="component" value="Chromosome"/>
</dbReference>
<name>A0A7H9AKL4_9FLAO</name>
<organism evidence="3 4">
    <name type="scientific">Costertonia aggregata</name>
    <dbReference type="NCBI Taxonomy" id="343403"/>
    <lineage>
        <taxon>Bacteria</taxon>
        <taxon>Pseudomonadati</taxon>
        <taxon>Bacteroidota</taxon>
        <taxon>Flavobacteriia</taxon>
        <taxon>Flavobacteriales</taxon>
        <taxon>Flavobacteriaceae</taxon>
        <taxon>Costertonia</taxon>
    </lineage>
</organism>
<dbReference type="Gene3D" id="3.10.450.50">
    <property type="match status" value="1"/>
</dbReference>
<gene>
    <name evidence="3" type="ORF">HYG79_01030</name>
</gene>
<evidence type="ECO:0000313" key="3">
    <source>
        <dbReference type="EMBL" id="QLG43990.1"/>
    </source>
</evidence>